<gene>
    <name evidence="2" type="ORF">F2P81_022497</name>
</gene>
<feature type="region of interest" description="Disordered" evidence="1">
    <location>
        <begin position="29"/>
        <end position="54"/>
    </location>
</feature>
<evidence type="ECO:0000313" key="2">
    <source>
        <dbReference type="EMBL" id="KAF0025616.1"/>
    </source>
</evidence>
<organism evidence="2 3">
    <name type="scientific">Scophthalmus maximus</name>
    <name type="common">Turbot</name>
    <name type="synonym">Psetta maxima</name>
    <dbReference type="NCBI Taxonomy" id="52904"/>
    <lineage>
        <taxon>Eukaryota</taxon>
        <taxon>Metazoa</taxon>
        <taxon>Chordata</taxon>
        <taxon>Craniata</taxon>
        <taxon>Vertebrata</taxon>
        <taxon>Euteleostomi</taxon>
        <taxon>Actinopterygii</taxon>
        <taxon>Neopterygii</taxon>
        <taxon>Teleostei</taxon>
        <taxon>Neoteleostei</taxon>
        <taxon>Acanthomorphata</taxon>
        <taxon>Carangaria</taxon>
        <taxon>Pleuronectiformes</taxon>
        <taxon>Pleuronectoidei</taxon>
        <taxon>Scophthalmidae</taxon>
        <taxon>Scophthalmus</taxon>
    </lineage>
</organism>
<evidence type="ECO:0000256" key="1">
    <source>
        <dbReference type="SAM" id="MobiDB-lite"/>
    </source>
</evidence>
<dbReference type="AlphaFoldDB" id="A0A6A4RSH3"/>
<evidence type="ECO:0000313" key="3">
    <source>
        <dbReference type="Proteomes" id="UP000438429"/>
    </source>
</evidence>
<dbReference type="Proteomes" id="UP000438429">
    <property type="component" value="Unassembled WGS sequence"/>
</dbReference>
<accession>A0A6A4RSH3</accession>
<reference evidence="2 3" key="1">
    <citation type="submission" date="2019-06" db="EMBL/GenBank/DDBJ databases">
        <title>Draft genomes of female and male turbot (Scophthalmus maximus).</title>
        <authorList>
            <person name="Xu H."/>
            <person name="Xu X.-W."/>
            <person name="Shao C."/>
            <person name="Chen S."/>
        </authorList>
    </citation>
    <scope>NUCLEOTIDE SEQUENCE [LARGE SCALE GENOMIC DNA]</scope>
    <source>
        <strain evidence="2">Ysfricsl-2016a</strain>
        <tissue evidence="2">Blood</tissue>
    </source>
</reference>
<name>A0A6A4RSH3_SCOMX</name>
<sequence length="124" mass="13958">MAPILGRHSEEQVRPSVCRSAPANDVFSTLVSKESAGPRPTPLSPRSRPDRSLTAHRRTLLSSSGNWRKLVSGSSDVVVLQFIFGTPVDEFSTHRRIKNKRSVVCPRKEIQKSWVRGHNEERKT</sequence>
<protein>
    <submittedName>
        <fullName evidence="2">Uncharacterized protein</fullName>
    </submittedName>
</protein>
<dbReference type="EMBL" id="VEVO01000020">
    <property type="protein sequence ID" value="KAF0025616.1"/>
    <property type="molecule type" value="Genomic_DNA"/>
</dbReference>
<comment type="caution">
    <text evidence="2">The sequence shown here is derived from an EMBL/GenBank/DDBJ whole genome shotgun (WGS) entry which is preliminary data.</text>
</comment>
<proteinExistence type="predicted"/>